<dbReference type="GO" id="GO:0031966">
    <property type="term" value="C:mitochondrial membrane"/>
    <property type="evidence" value="ECO:0007669"/>
    <property type="project" value="TreeGrafter"/>
</dbReference>
<evidence type="ECO:0000259" key="2">
    <source>
        <dbReference type="SMART" id="SM00563"/>
    </source>
</evidence>
<accession>A0A8J8T7Q5</accession>
<dbReference type="InterPro" id="IPR045520">
    <property type="entry name" value="GPAT/DHAPAT_C"/>
</dbReference>
<sequence length="1001" mass="115130">MLDLAKQCKGLSIYTHVSTCYVNCEKMGFIEEKIYEVQEDSEVIVSRIMSMSPEEQDKNLPQILGPWPNTYTFTKSMAERTLKKKKPLDMPCLILRPSIIQAAIKEPLPGWTDTLSAAGGLGVVVAVGLLEYINSKEDNVADIVPVDYVSNAIIVGTALEANKPGLSVCHSSTSHSNPITWGEFMKYGFDYFVTQPMSQQLFRPRLTFIQDQRFSNLLFYLRSTLPVLAMEKVSKIPGLTSPAFKKNIAQLKMVYSKLGEMTMLFEHFTSNQWIYENKKIFEYDAKLSAEERQIFYINPREFDWEVGTHLYAYGVETYINKEDKLEPDGKSLMLLHKNKFRYFDDVKRAFLELELICVNPQHIRKDVLSSRYITDYVSNKLSKQKATKDIQTKSSLMAKIEKIVDQMQAEISPASIRLTAYFFLKVWDKLYEQIVVNQDQLNEIKKLIQAKQSRVVLLPTHKSFMDLWILGFIHVQQGIEFPFTCGSQSVFKYAIIQSIMKKAGTFRHNPENQKDAKLYEVVLSAYLTALFKQNTVLEMFLESHRSRSGKIQRSDEAFFDTLVNTHLQENQNKQDLIFVPVTINYDRVIEGEILPLDLLGESVKKDSAMQIFKSLALAKKQQGKVFVRYSQPISFEKLSQAYSQKLCMDFGEIVKNKDQFALMKSNISQALLFAQVDNLVIMTTSIVAALILMNRKGIAKDLLVQRAVFVYEEILERGGIVQINIKPNDKYVTKSLSYLSDFLEIKNGIVMPNQQQDKAMKSVMMLTYYRNHLVHLFITDAEIASVLFALKHEDRTVSTLFKHTQYLKEILNEEFVLKDRINSQQQFAERLDFLSARGFFSKKGEKIHIENDQQSYKLAFLCSLIHPYVDTYAITLAFFSTPQHIGIAHDEEHVYSKLQWVLTIFYQQGVIPHSESCMIESIRNAVRKFKALGILSTETVQVKKTVFQHFVRVKKATQVAQQDIQTLYEGIAQYTATPIQNYVQIQTEIKKLTVSELIARL</sequence>
<dbReference type="EMBL" id="RRYP01001833">
    <property type="protein sequence ID" value="TNV85444.1"/>
    <property type="molecule type" value="Genomic_DNA"/>
</dbReference>
<dbReference type="Gene3D" id="3.40.50.720">
    <property type="entry name" value="NAD(P)-binding Rossmann-like Domain"/>
    <property type="match status" value="1"/>
</dbReference>
<keyword evidence="4" id="KW-1185">Reference proteome</keyword>
<evidence type="ECO:0000313" key="4">
    <source>
        <dbReference type="Proteomes" id="UP000785679"/>
    </source>
</evidence>
<dbReference type="PANTHER" id="PTHR12563:SF17">
    <property type="entry name" value="DIHYDROXYACETONE PHOSPHATE ACYLTRANSFERASE"/>
    <property type="match status" value="1"/>
</dbReference>
<dbReference type="AlphaFoldDB" id="A0A8J8T7Q5"/>
<dbReference type="CDD" id="cd09071">
    <property type="entry name" value="FAR_C"/>
    <property type="match status" value="1"/>
</dbReference>
<evidence type="ECO:0000256" key="1">
    <source>
        <dbReference type="ARBA" id="ARBA00004184"/>
    </source>
</evidence>
<dbReference type="InterPro" id="IPR002123">
    <property type="entry name" value="Plipid/glycerol_acylTrfase"/>
</dbReference>
<feature type="domain" description="Phospholipid/glycerol acyltransferase" evidence="2">
    <location>
        <begin position="455"/>
        <end position="586"/>
    </location>
</feature>
<dbReference type="InterPro" id="IPR013120">
    <property type="entry name" value="FAR_NAD-bd"/>
</dbReference>
<organism evidence="3 4">
    <name type="scientific">Halteria grandinella</name>
    <dbReference type="NCBI Taxonomy" id="5974"/>
    <lineage>
        <taxon>Eukaryota</taxon>
        <taxon>Sar</taxon>
        <taxon>Alveolata</taxon>
        <taxon>Ciliophora</taxon>
        <taxon>Intramacronucleata</taxon>
        <taxon>Spirotrichea</taxon>
        <taxon>Stichotrichia</taxon>
        <taxon>Sporadotrichida</taxon>
        <taxon>Halteriidae</taxon>
        <taxon>Halteria</taxon>
    </lineage>
</organism>
<name>A0A8J8T7Q5_HALGN</name>
<dbReference type="GO" id="GO:0008654">
    <property type="term" value="P:phospholipid biosynthetic process"/>
    <property type="evidence" value="ECO:0007669"/>
    <property type="project" value="TreeGrafter"/>
</dbReference>
<dbReference type="GO" id="GO:0006631">
    <property type="term" value="P:fatty acid metabolic process"/>
    <property type="evidence" value="ECO:0007669"/>
    <property type="project" value="TreeGrafter"/>
</dbReference>
<gene>
    <name evidence="3" type="ORF">FGO68_gene11996</name>
</gene>
<dbReference type="InterPro" id="IPR022284">
    <property type="entry name" value="GPAT/DHAPAT"/>
</dbReference>
<protein>
    <recommendedName>
        <fullName evidence="2">Phospholipid/glycerol acyltransferase domain-containing protein</fullName>
    </recommendedName>
</protein>
<dbReference type="Pfam" id="PF19277">
    <property type="entry name" value="GPAT_C"/>
    <property type="match status" value="1"/>
</dbReference>
<dbReference type="Proteomes" id="UP000785679">
    <property type="component" value="Unassembled WGS sequence"/>
</dbReference>
<dbReference type="PANTHER" id="PTHR12563">
    <property type="entry name" value="GLYCEROL-3-PHOSPHATE ACYLTRANSFERASE"/>
    <property type="match status" value="1"/>
</dbReference>
<reference evidence="3" key="1">
    <citation type="submission" date="2019-06" db="EMBL/GenBank/DDBJ databases">
        <authorList>
            <person name="Zheng W."/>
        </authorList>
    </citation>
    <scope>NUCLEOTIDE SEQUENCE</scope>
    <source>
        <strain evidence="3">QDHG01</strain>
    </source>
</reference>
<dbReference type="Pfam" id="PF01553">
    <property type="entry name" value="Acyltransferase"/>
    <property type="match status" value="1"/>
</dbReference>
<dbReference type="InterPro" id="IPR033640">
    <property type="entry name" value="FAR_C"/>
</dbReference>
<comment type="caution">
    <text evidence="3">The sequence shown here is derived from an EMBL/GenBank/DDBJ whole genome shotgun (WGS) entry which is preliminary data.</text>
</comment>
<dbReference type="GO" id="GO:0019432">
    <property type="term" value="P:triglyceride biosynthetic process"/>
    <property type="evidence" value="ECO:0007669"/>
    <property type="project" value="TreeGrafter"/>
</dbReference>
<comment type="subcellular location">
    <subcellularLocation>
        <location evidence="1">Endomembrane system</location>
        <topology evidence="1">Peripheral membrane protein</topology>
    </subcellularLocation>
</comment>
<evidence type="ECO:0000313" key="3">
    <source>
        <dbReference type="EMBL" id="TNV85444.1"/>
    </source>
</evidence>
<dbReference type="GO" id="GO:0004366">
    <property type="term" value="F:glycerol-3-phosphate O-acyltransferase activity"/>
    <property type="evidence" value="ECO:0007669"/>
    <property type="project" value="TreeGrafter"/>
</dbReference>
<dbReference type="GO" id="GO:0006072">
    <property type="term" value="P:glycerol-3-phosphate metabolic process"/>
    <property type="evidence" value="ECO:0007669"/>
    <property type="project" value="TreeGrafter"/>
</dbReference>
<dbReference type="Pfam" id="PF03015">
    <property type="entry name" value="Sterile"/>
    <property type="match status" value="1"/>
</dbReference>
<dbReference type="SUPFAM" id="SSF51735">
    <property type="entry name" value="NAD(P)-binding Rossmann-fold domains"/>
    <property type="match status" value="1"/>
</dbReference>
<dbReference type="SMART" id="SM00563">
    <property type="entry name" value="PlsC"/>
    <property type="match status" value="1"/>
</dbReference>
<dbReference type="SUPFAM" id="SSF69593">
    <property type="entry name" value="Glycerol-3-phosphate (1)-acyltransferase"/>
    <property type="match status" value="1"/>
</dbReference>
<dbReference type="OrthoDB" id="429813at2759"/>
<dbReference type="GO" id="GO:0012505">
    <property type="term" value="C:endomembrane system"/>
    <property type="evidence" value="ECO:0007669"/>
    <property type="project" value="UniProtKB-SubCell"/>
</dbReference>
<proteinExistence type="predicted"/>
<dbReference type="Pfam" id="PF07993">
    <property type="entry name" value="NAD_binding_4"/>
    <property type="match status" value="1"/>
</dbReference>
<dbReference type="InterPro" id="IPR036291">
    <property type="entry name" value="NAD(P)-bd_dom_sf"/>
</dbReference>